<evidence type="ECO:0000313" key="2">
    <source>
        <dbReference type="EMBL" id="KAG0446528.1"/>
    </source>
</evidence>
<accession>A0A835U2K1</accession>
<dbReference type="EMBL" id="JADCNL010000569">
    <property type="protein sequence ID" value="KAG0446528.1"/>
    <property type="molecule type" value="Genomic_DNA"/>
</dbReference>
<evidence type="ECO:0000313" key="3">
    <source>
        <dbReference type="Proteomes" id="UP000636800"/>
    </source>
</evidence>
<protein>
    <submittedName>
        <fullName evidence="2">Uncharacterized protein</fullName>
    </submittedName>
</protein>
<evidence type="ECO:0000313" key="1">
    <source>
        <dbReference type="EMBL" id="KAG0446522.1"/>
    </source>
</evidence>
<dbReference type="Proteomes" id="UP000636800">
    <property type="component" value="Unassembled WGS sequence"/>
</dbReference>
<keyword evidence="3" id="KW-1185">Reference proteome</keyword>
<organism evidence="2 3">
    <name type="scientific">Vanilla planifolia</name>
    <name type="common">Vanilla</name>
    <dbReference type="NCBI Taxonomy" id="51239"/>
    <lineage>
        <taxon>Eukaryota</taxon>
        <taxon>Viridiplantae</taxon>
        <taxon>Streptophyta</taxon>
        <taxon>Embryophyta</taxon>
        <taxon>Tracheophyta</taxon>
        <taxon>Spermatophyta</taxon>
        <taxon>Magnoliopsida</taxon>
        <taxon>Liliopsida</taxon>
        <taxon>Asparagales</taxon>
        <taxon>Orchidaceae</taxon>
        <taxon>Vanilloideae</taxon>
        <taxon>Vanilleae</taxon>
        <taxon>Vanilla</taxon>
    </lineage>
</organism>
<comment type="caution">
    <text evidence="2">The sequence shown here is derived from an EMBL/GenBank/DDBJ whole genome shotgun (WGS) entry which is preliminary data.</text>
</comment>
<sequence>MSATAYPVALSNRNGRELRRVCAREEATARANFGRRVISLDAACEVMRRRYFI</sequence>
<name>A0A835U2K1_VANPL</name>
<gene>
    <name evidence="2" type="ORF">HPP92_028786</name>
    <name evidence="1" type="ORF">HPP92_028797</name>
</gene>
<evidence type="ECO:0000313" key="4">
    <source>
        <dbReference type="Proteomes" id="UP000639772"/>
    </source>
</evidence>
<proteinExistence type="predicted"/>
<dbReference type="Proteomes" id="UP000639772">
    <property type="component" value="Unassembled WGS sequence"/>
</dbReference>
<reference evidence="3 4" key="1">
    <citation type="journal article" date="2020" name="Nat. Food">
        <title>A phased Vanilla planifolia genome enables genetic improvement of flavour and production.</title>
        <authorList>
            <person name="Hasing T."/>
            <person name="Tang H."/>
            <person name="Brym M."/>
            <person name="Khazi F."/>
            <person name="Huang T."/>
            <person name="Chambers A.H."/>
        </authorList>
    </citation>
    <scope>NUCLEOTIDE SEQUENCE [LARGE SCALE GENOMIC DNA]</scope>
    <source>
        <tissue evidence="2">Leaf</tissue>
    </source>
</reference>
<dbReference type="EMBL" id="JADCNM010000570">
    <property type="protein sequence ID" value="KAG0446522.1"/>
    <property type="molecule type" value="Genomic_DNA"/>
</dbReference>
<dbReference type="AlphaFoldDB" id="A0A835U2K1"/>